<comment type="caution">
    <text evidence="7">The sequence shown here is derived from an EMBL/GenBank/DDBJ whole genome shotgun (WGS) entry which is preliminary data.</text>
</comment>
<dbReference type="AlphaFoldDB" id="A0A2S6HX59"/>
<dbReference type="SUPFAM" id="SSF51445">
    <property type="entry name" value="(Trans)glycosidases"/>
    <property type="match status" value="1"/>
</dbReference>
<evidence type="ECO:0000256" key="1">
    <source>
        <dbReference type="ARBA" id="ARBA00005382"/>
    </source>
</evidence>
<organism evidence="7 8">
    <name type="scientific">Lacrimispora xylanisolvens</name>
    <dbReference type="NCBI Taxonomy" id="384636"/>
    <lineage>
        <taxon>Bacteria</taxon>
        <taxon>Bacillati</taxon>
        <taxon>Bacillota</taxon>
        <taxon>Clostridia</taxon>
        <taxon>Lachnospirales</taxon>
        <taxon>Lachnospiraceae</taxon>
        <taxon>Lacrimispora</taxon>
    </lineage>
</organism>
<dbReference type="PRINTS" id="PR00843">
    <property type="entry name" value="GLHYDRLASE30"/>
</dbReference>
<keyword evidence="8" id="KW-1185">Reference proteome</keyword>
<keyword evidence="4" id="KW-0326">Glycosidase</keyword>
<dbReference type="GO" id="GO:0006680">
    <property type="term" value="P:glucosylceramide catabolic process"/>
    <property type="evidence" value="ECO:0007669"/>
    <property type="project" value="TreeGrafter"/>
</dbReference>
<keyword evidence="2" id="KW-0732">Signal</keyword>
<dbReference type="InterPro" id="IPR033452">
    <property type="entry name" value="GH30_C"/>
</dbReference>
<reference evidence="7 8" key="1">
    <citation type="submission" date="2018-02" db="EMBL/GenBank/DDBJ databases">
        <title>Genomic Encyclopedia of Archaeal and Bacterial Type Strains, Phase II (KMG-II): from individual species to whole genera.</title>
        <authorList>
            <person name="Goeker M."/>
        </authorList>
    </citation>
    <scope>NUCLEOTIDE SEQUENCE [LARGE SCALE GENOMIC DNA]</scope>
    <source>
        <strain evidence="7 8">DSM 3808</strain>
    </source>
</reference>
<dbReference type="Pfam" id="PF02055">
    <property type="entry name" value="Glyco_hydro_30"/>
    <property type="match status" value="1"/>
</dbReference>
<feature type="domain" description="Glycosyl hydrolase family 30 TIM-barrel" evidence="5">
    <location>
        <begin position="46"/>
        <end position="378"/>
    </location>
</feature>
<dbReference type="Gene3D" id="2.60.40.1180">
    <property type="entry name" value="Golgi alpha-mannosidase II"/>
    <property type="match status" value="1"/>
</dbReference>
<gene>
    <name evidence="7" type="ORF">BXY41_102286</name>
</gene>
<dbReference type="GO" id="GO:0016020">
    <property type="term" value="C:membrane"/>
    <property type="evidence" value="ECO:0007669"/>
    <property type="project" value="GOC"/>
</dbReference>
<dbReference type="PANTHER" id="PTHR11069:SF23">
    <property type="entry name" value="LYSOSOMAL ACID GLUCOSYLCERAMIDASE"/>
    <property type="match status" value="1"/>
</dbReference>
<dbReference type="RefSeq" id="WP_242980039.1">
    <property type="nucleotide sequence ID" value="NZ_PTJA01000002.1"/>
</dbReference>
<evidence type="ECO:0000313" key="7">
    <source>
        <dbReference type="EMBL" id="PPK82596.1"/>
    </source>
</evidence>
<dbReference type="GO" id="GO:0004348">
    <property type="term" value="F:glucosylceramidase activity"/>
    <property type="evidence" value="ECO:0007669"/>
    <property type="project" value="InterPro"/>
</dbReference>
<keyword evidence="3 4" id="KW-0378">Hydrolase</keyword>
<accession>A0A2S6HX59</accession>
<proteinExistence type="inferred from homology"/>
<dbReference type="PANTHER" id="PTHR11069">
    <property type="entry name" value="GLUCOSYLCERAMIDASE"/>
    <property type="match status" value="1"/>
</dbReference>
<dbReference type="InterPro" id="IPR001139">
    <property type="entry name" value="Glyco_hydro_30"/>
</dbReference>
<protein>
    <submittedName>
        <fullName evidence="7">Glucosylceramidase</fullName>
    </submittedName>
</protein>
<dbReference type="InterPro" id="IPR017853">
    <property type="entry name" value="GH"/>
</dbReference>
<evidence type="ECO:0000256" key="4">
    <source>
        <dbReference type="RuleBase" id="RU361188"/>
    </source>
</evidence>
<dbReference type="Pfam" id="PF17189">
    <property type="entry name" value="Glyco_hydro_30C"/>
    <property type="match status" value="1"/>
</dbReference>
<evidence type="ECO:0000259" key="5">
    <source>
        <dbReference type="Pfam" id="PF02055"/>
    </source>
</evidence>
<feature type="domain" description="Glycosyl hydrolase family 30 beta sandwich" evidence="6">
    <location>
        <begin position="381"/>
        <end position="440"/>
    </location>
</feature>
<comment type="similarity">
    <text evidence="1 4">Belongs to the glycosyl hydrolase 30 family.</text>
</comment>
<evidence type="ECO:0000259" key="6">
    <source>
        <dbReference type="Pfam" id="PF17189"/>
    </source>
</evidence>
<evidence type="ECO:0000313" key="8">
    <source>
        <dbReference type="Proteomes" id="UP000237749"/>
    </source>
</evidence>
<dbReference type="EMBL" id="PTJA01000002">
    <property type="protein sequence ID" value="PPK82596.1"/>
    <property type="molecule type" value="Genomic_DNA"/>
</dbReference>
<evidence type="ECO:0000256" key="3">
    <source>
        <dbReference type="ARBA" id="ARBA00022801"/>
    </source>
</evidence>
<sequence length="445" mass="51637">MNIHQYLTFGDAMLLQEESAGEFLPDDGTENEVINLYPHMGYQTMEGFGGAFTDAAGSVFAKMSKEQQDELIGKYFSPEQMNYQMVRIPVDSCDFSTHMYAADDKEDDEDFEYFSFQDVEQYILPLLDRAEAYCKRKLPIMLSPWSPPAYMKTNLNRKEGGALRKKYYSRWARYLCRYMKEYTDRGYHIQRLSIQNEPKAVQPWDSCVYSASEERDFIRDFLVPEMEKNNLSHIELFIWDHNKERAFERACEVMSDKTEELVAGVAFHWYSGDHFDALSLIHEKYPDKKLILSESCLEFSKFGKEDQSVNAGRLAHDMIGNLNHGMSGFYDWNVLLDEKGGPNHTGNYCDAPFLYHEETKELEERFVLRYYWHFTHFIQPGAVRIAATCYTSFLDVTAWENPDHSIAVIILNRSSSDLPYVLRISGKLVKYTAKASSIITAVIKE</sequence>
<dbReference type="Gene3D" id="3.20.20.80">
    <property type="entry name" value="Glycosidases"/>
    <property type="match status" value="1"/>
</dbReference>
<evidence type="ECO:0000256" key="2">
    <source>
        <dbReference type="ARBA" id="ARBA00022729"/>
    </source>
</evidence>
<dbReference type="Proteomes" id="UP000237749">
    <property type="component" value="Unassembled WGS sequence"/>
</dbReference>
<dbReference type="InterPro" id="IPR013780">
    <property type="entry name" value="Glyco_hydro_b"/>
</dbReference>
<dbReference type="InterPro" id="IPR033453">
    <property type="entry name" value="Glyco_hydro_30_TIM-barrel"/>
</dbReference>
<name>A0A2S6HX59_9FIRM</name>